<evidence type="ECO:0000313" key="2">
    <source>
        <dbReference type="EMBL" id="MBD3664094.1"/>
    </source>
</evidence>
<accession>A0A927D5A7</accession>
<dbReference type="CDD" id="cd01935">
    <property type="entry name" value="Ntn_CGH_like"/>
    <property type="match status" value="1"/>
</dbReference>
<dbReference type="Gene3D" id="3.60.60.10">
    <property type="entry name" value="Penicillin V Acylase, Chain A"/>
    <property type="match status" value="1"/>
</dbReference>
<feature type="domain" description="Peptidase C45 hydrolase" evidence="1">
    <location>
        <begin position="103"/>
        <end position="301"/>
    </location>
</feature>
<sequence length="374" mass="40860">MTNMTLTFDAVDEAIPGPKWAARWTRSWPAYEAWFVARGGDAGPSRTACRAALRTHMPELIATYDRLINLAGGSDRAARFLSTWCPPSYLGGCSLAAVADRDDVRLVRNYDLSPDLNEGLLLRTEWTGRAVMGMVEFLWGLSDGINDAGLSVALAYGGTGETREGFGIATILRYVLETCDTVQEALAAFRRIPSHMAYNVVIADAEGETASIELAPGGGATLMPQAIATNHQSKGRGADRPGFTQTLERLAHLKSLQVSPRSLGDHFLRTPLRQDRYAEGFGTLFTAEYDPKARSLLLSMAGAKWDQHLDAFREGRHLADYSQADTTAFRNPDAVSGESSTEWSRAAMIDWRQLASDYAAGHGREIGSYLILPH</sequence>
<proteinExistence type="predicted"/>
<dbReference type="NCBIfam" id="NF040521">
    <property type="entry name" value="C45_proenzyme"/>
    <property type="match status" value="1"/>
</dbReference>
<keyword evidence="3" id="KW-1185">Reference proteome</keyword>
<dbReference type="Proteomes" id="UP000635142">
    <property type="component" value="Unassembled WGS sequence"/>
</dbReference>
<gene>
    <name evidence="2" type="ORF">H9Q16_09190</name>
</gene>
<dbReference type="AlphaFoldDB" id="A0A927D5A7"/>
<dbReference type="RefSeq" id="WP_191075003.1">
    <property type="nucleotide sequence ID" value="NZ_JACTAG010000001.1"/>
</dbReference>
<comment type="caution">
    <text evidence="2">The sequence shown here is derived from an EMBL/GenBank/DDBJ whole genome shotgun (WGS) entry which is preliminary data.</text>
</comment>
<dbReference type="InterPro" id="IPR029055">
    <property type="entry name" value="Ntn_hydrolases_N"/>
</dbReference>
<protein>
    <recommendedName>
        <fullName evidence="1">Peptidase C45 hydrolase domain-containing protein</fullName>
    </recommendedName>
</protein>
<dbReference type="InterPro" id="IPR005079">
    <property type="entry name" value="Peptidase_C45_hydrolase"/>
</dbReference>
<dbReference type="SUPFAM" id="SSF56235">
    <property type="entry name" value="N-terminal nucleophile aminohydrolases (Ntn hydrolases)"/>
    <property type="match status" value="1"/>
</dbReference>
<evidence type="ECO:0000259" key="1">
    <source>
        <dbReference type="Pfam" id="PF03417"/>
    </source>
</evidence>
<name>A0A927D5A7_9RHOB</name>
<reference evidence="2" key="1">
    <citation type="submission" date="2020-08" db="EMBL/GenBank/DDBJ databases">
        <title>Sulfitobacter aestuariivivens sp. nov., isolated from a tidal flat.</title>
        <authorList>
            <person name="Park S."/>
            <person name="Yoon J.-H."/>
        </authorList>
    </citation>
    <scope>NUCLEOTIDE SEQUENCE</scope>
    <source>
        <strain evidence="2">TSTF-M16</strain>
    </source>
</reference>
<dbReference type="EMBL" id="JACTAG010000001">
    <property type="protein sequence ID" value="MBD3664094.1"/>
    <property type="molecule type" value="Genomic_DNA"/>
</dbReference>
<evidence type="ECO:0000313" key="3">
    <source>
        <dbReference type="Proteomes" id="UP000635142"/>
    </source>
</evidence>
<dbReference type="InterPro" id="IPR047794">
    <property type="entry name" value="C45_proenzyme-like"/>
</dbReference>
<dbReference type="Pfam" id="PF03417">
    <property type="entry name" value="AAT"/>
    <property type="match status" value="1"/>
</dbReference>
<organism evidence="2 3">
    <name type="scientific">Sulfitobacter aestuariivivens</name>
    <dbReference type="NCBI Taxonomy" id="2766981"/>
    <lineage>
        <taxon>Bacteria</taxon>
        <taxon>Pseudomonadati</taxon>
        <taxon>Pseudomonadota</taxon>
        <taxon>Alphaproteobacteria</taxon>
        <taxon>Rhodobacterales</taxon>
        <taxon>Roseobacteraceae</taxon>
        <taxon>Sulfitobacter</taxon>
    </lineage>
</organism>